<feature type="compositionally biased region" description="Polar residues" evidence="1">
    <location>
        <begin position="140"/>
        <end position="151"/>
    </location>
</feature>
<dbReference type="EMBL" id="LCTW02000008">
    <property type="protein sequence ID" value="KXX82773.1"/>
    <property type="molecule type" value="Genomic_DNA"/>
</dbReference>
<dbReference type="OrthoDB" id="438080at2759"/>
<comment type="caution">
    <text evidence="2">The sequence shown here is derived from an EMBL/GenBank/DDBJ whole genome shotgun (WGS) entry which is preliminary data.</text>
</comment>
<evidence type="ECO:0000256" key="1">
    <source>
        <dbReference type="SAM" id="MobiDB-lite"/>
    </source>
</evidence>
<dbReference type="Proteomes" id="UP000078237">
    <property type="component" value="Unassembled WGS sequence"/>
</dbReference>
<gene>
    <name evidence="2" type="ORF">MMYC01_200746</name>
</gene>
<dbReference type="Pfam" id="PF04032">
    <property type="entry name" value="Rpr2"/>
    <property type="match status" value="1"/>
</dbReference>
<evidence type="ECO:0000313" key="2">
    <source>
        <dbReference type="EMBL" id="KXX82773.1"/>
    </source>
</evidence>
<dbReference type="AlphaFoldDB" id="A0A175WGE3"/>
<keyword evidence="3" id="KW-1185">Reference proteome</keyword>
<dbReference type="VEuPathDB" id="FungiDB:MMYC01_200746"/>
<feature type="region of interest" description="Disordered" evidence="1">
    <location>
        <begin position="121"/>
        <end position="203"/>
    </location>
</feature>
<sequence length="203" mass="21780">MGSNELAATLNFLTDAGHALAATAPETSAYLLSRRNGLMFEHEMPLSDKQREHVCTCCGHIMLLGQGSNLRFKQQKGVKWGHCSTRRSKPKPLQSRPSQPRAGLIKTTTCGYCSRATEVKLPAPAPTSRRNMKAQKASAPPTTGAGSSLPPQETPLPKTGANASSKRRAKSRKAGLQALLDQSDAARSTRPGLGLSLADFMER</sequence>
<name>A0A175WGE3_9PEZI</name>
<dbReference type="GO" id="GO:0006396">
    <property type="term" value="P:RNA processing"/>
    <property type="evidence" value="ECO:0007669"/>
    <property type="project" value="InterPro"/>
</dbReference>
<dbReference type="STRING" id="100816.A0A175WGE3"/>
<proteinExistence type="predicted"/>
<dbReference type="InterPro" id="IPR007175">
    <property type="entry name" value="Rpr2/Snm1/Rpp21"/>
</dbReference>
<feature type="region of interest" description="Disordered" evidence="1">
    <location>
        <begin position="80"/>
        <end position="104"/>
    </location>
</feature>
<organism evidence="2 3">
    <name type="scientific">Madurella mycetomatis</name>
    <dbReference type="NCBI Taxonomy" id="100816"/>
    <lineage>
        <taxon>Eukaryota</taxon>
        <taxon>Fungi</taxon>
        <taxon>Dikarya</taxon>
        <taxon>Ascomycota</taxon>
        <taxon>Pezizomycotina</taxon>
        <taxon>Sordariomycetes</taxon>
        <taxon>Sordariomycetidae</taxon>
        <taxon>Sordariales</taxon>
        <taxon>Sordariales incertae sedis</taxon>
        <taxon>Madurella</taxon>
    </lineage>
</organism>
<accession>A0A175WGE3</accession>
<reference evidence="2 3" key="1">
    <citation type="journal article" date="2016" name="Genome Announc.">
        <title>Genome Sequence of Madurella mycetomatis mm55, Isolated from a Human Mycetoma Case in Sudan.</title>
        <authorList>
            <person name="Smit S."/>
            <person name="Derks M.F."/>
            <person name="Bervoets S."/>
            <person name="Fahal A."/>
            <person name="van Leeuwen W."/>
            <person name="van Belkum A."/>
            <person name="van de Sande W.W."/>
        </authorList>
    </citation>
    <scope>NUCLEOTIDE SEQUENCE [LARGE SCALE GENOMIC DNA]</scope>
    <source>
        <strain evidence="3">mm55</strain>
    </source>
</reference>
<protein>
    <submittedName>
        <fullName evidence="2">Uncharacterized protein</fullName>
    </submittedName>
</protein>
<evidence type="ECO:0000313" key="3">
    <source>
        <dbReference type="Proteomes" id="UP000078237"/>
    </source>
</evidence>